<dbReference type="EMBL" id="CP020121">
    <property type="protein sequence ID" value="AQZ97889.1"/>
    <property type="molecule type" value="Genomic_DNA"/>
</dbReference>
<dbReference type="EMBL" id="LPXH01000040">
    <property type="protein sequence ID" value="KUF38357.1"/>
    <property type="molecule type" value="Genomic_DNA"/>
</dbReference>
<name>A0A0W7YTA8_9BURK</name>
<evidence type="ECO:0000313" key="4">
    <source>
        <dbReference type="Proteomes" id="UP000242792"/>
    </source>
</evidence>
<evidence type="ECO:0000313" key="1">
    <source>
        <dbReference type="EMBL" id="AQZ97889.1"/>
    </source>
</evidence>
<dbReference type="KEGG" id="cke:B5M06_06055"/>
<accession>A0A0W7YTA8</accession>
<accession>A0A1V0BD76</accession>
<evidence type="ECO:0000313" key="2">
    <source>
        <dbReference type="EMBL" id="KUF38357.1"/>
    </source>
</evidence>
<protein>
    <submittedName>
        <fullName evidence="2">Uncharacterized protein</fullName>
    </submittedName>
</protein>
<gene>
    <name evidence="2" type="ORF">AS359_11545</name>
    <name evidence="1" type="ORF">B5M06_06055</name>
</gene>
<reference evidence="1 4" key="2">
    <citation type="submission" date="2017-03" db="EMBL/GenBank/DDBJ databases">
        <title>Rapid Whole Genome Sequencing of Comamonas kerstersii Causing Continuous ambulatory Peritoneal Dialysis-Associated Peritonitis.</title>
        <authorList>
            <person name="Zheng B."/>
        </authorList>
    </citation>
    <scope>NUCLEOTIDE SEQUENCE [LARGE SCALE GENOMIC DNA]</scope>
    <source>
        <strain evidence="1 4">8943</strain>
    </source>
</reference>
<dbReference type="AlphaFoldDB" id="A0A0W7YTA8"/>
<sequence>MVQCSFPAGAIRGATYRLAIRFGDKHMTSCLTAATATTAALPLQFHARISGKVQHRVGDGMLHDIPQGQKVHVDTALASMVVSWHSDGQPVTVTLAREEFLFYVDEGRIEVLG</sequence>
<dbReference type="OrthoDB" id="9153806at2"/>
<organism evidence="2 3">
    <name type="scientific">Comamonas kerstersii</name>
    <dbReference type="NCBI Taxonomy" id="225992"/>
    <lineage>
        <taxon>Bacteria</taxon>
        <taxon>Pseudomonadati</taxon>
        <taxon>Pseudomonadota</taxon>
        <taxon>Betaproteobacteria</taxon>
        <taxon>Burkholderiales</taxon>
        <taxon>Comamonadaceae</taxon>
        <taxon>Comamonas</taxon>
    </lineage>
</organism>
<keyword evidence="3" id="KW-1185">Reference proteome</keyword>
<proteinExistence type="predicted"/>
<dbReference type="Proteomes" id="UP000053300">
    <property type="component" value="Unassembled WGS sequence"/>
</dbReference>
<evidence type="ECO:0000313" key="3">
    <source>
        <dbReference type="Proteomes" id="UP000053300"/>
    </source>
</evidence>
<dbReference type="Proteomes" id="UP000242792">
    <property type="component" value="Chromosome"/>
</dbReference>
<reference evidence="2 3" key="1">
    <citation type="submission" date="2015-12" db="EMBL/GenBank/DDBJ databases">
        <title>Complete genome sequence of a multi-drug resistant strain Acidovorax sp. 12322-1.</title>
        <authorList>
            <person name="Ming D."/>
            <person name="Wang M."/>
            <person name="Hu S."/>
            <person name="Zhou Y."/>
            <person name="Jiang T."/>
        </authorList>
    </citation>
    <scope>NUCLEOTIDE SEQUENCE [LARGE SCALE GENOMIC DNA]</scope>
    <source>
        <strain evidence="2 3">12322-1</strain>
    </source>
</reference>